<dbReference type="InterPro" id="IPR000639">
    <property type="entry name" value="Epox_hydrolase-like"/>
</dbReference>
<dbReference type="PANTHER" id="PTHR43689:SF8">
    <property type="entry name" value="ALPHA_BETA-HYDROLASES SUPERFAMILY PROTEIN"/>
    <property type="match status" value="1"/>
</dbReference>
<name>A0AAV8UID4_9RHOD</name>
<keyword evidence="3" id="KW-1185">Reference proteome</keyword>
<dbReference type="AlphaFoldDB" id="A0AAV8UID4"/>
<dbReference type="PRINTS" id="PR00412">
    <property type="entry name" value="EPOXHYDRLASE"/>
</dbReference>
<dbReference type="Gene3D" id="3.40.50.1820">
    <property type="entry name" value="alpha/beta hydrolase"/>
    <property type="match status" value="1"/>
</dbReference>
<feature type="domain" description="AB hydrolase-1" evidence="1">
    <location>
        <begin position="119"/>
        <end position="370"/>
    </location>
</feature>
<sequence>MPAFVFSPLLSSNSGRRRGASVTELTEGEDGEVSKEIERYVLRQVREKVLESGRSALEESIYLAGNVLGKAPSTQRKLKKPEELADGDSVFVKAGSPPMRVHCKLCEAVEESACGWDGLMLHGMLGSTFTYRRIQPLLASRMGGKLASMDLPGFGLTERPNLLAWRLLSKDSPYTPRHAEELTRQVMAKLKLKNSVLFGHSMGAPVALSAALNGAPISGLVLFSPAVKIQQVPFMKQFMNTFLTVPWVGRRAVRKSMEKAVEGDRVYHMIKRNFHDLSKIPLEETIDGYTQPLRVQDWDSGLQHYYLNFDGFNLLQDSRIKRLNIPVLIISGEHDRVLHTSDMKALSKALPNSKFHVLPDCGHIPQEEKPVETYSVIAKWLESLPAPR</sequence>
<protein>
    <recommendedName>
        <fullName evidence="1">AB hydrolase-1 domain-containing protein</fullName>
    </recommendedName>
</protein>
<evidence type="ECO:0000313" key="2">
    <source>
        <dbReference type="EMBL" id="KAJ8902239.1"/>
    </source>
</evidence>
<evidence type="ECO:0000313" key="3">
    <source>
        <dbReference type="Proteomes" id="UP001157974"/>
    </source>
</evidence>
<accession>A0AAV8UID4</accession>
<dbReference type="SUPFAM" id="SSF53474">
    <property type="entry name" value="alpha/beta-Hydrolases"/>
    <property type="match status" value="1"/>
</dbReference>
<dbReference type="PANTHER" id="PTHR43689">
    <property type="entry name" value="HYDROLASE"/>
    <property type="match status" value="1"/>
</dbReference>
<dbReference type="Pfam" id="PF00561">
    <property type="entry name" value="Abhydrolase_1"/>
    <property type="match status" value="1"/>
</dbReference>
<dbReference type="Proteomes" id="UP001157974">
    <property type="component" value="Unassembled WGS sequence"/>
</dbReference>
<dbReference type="EMBL" id="JAMWBK010000009">
    <property type="protein sequence ID" value="KAJ8902239.1"/>
    <property type="molecule type" value="Genomic_DNA"/>
</dbReference>
<proteinExistence type="predicted"/>
<comment type="caution">
    <text evidence="2">The sequence shown here is derived from an EMBL/GenBank/DDBJ whole genome shotgun (WGS) entry which is preliminary data.</text>
</comment>
<dbReference type="InterPro" id="IPR000073">
    <property type="entry name" value="AB_hydrolase_1"/>
</dbReference>
<reference evidence="2 3" key="1">
    <citation type="journal article" date="2023" name="Nat. Commun.">
        <title>Origin of minicircular mitochondrial genomes in red algae.</title>
        <authorList>
            <person name="Lee Y."/>
            <person name="Cho C.H."/>
            <person name="Lee Y.M."/>
            <person name="Park S.I."/>
            <person name="Yang J.H."/>
            <person name="West J.A."/>
            <person name="Bhattacharya D."/>
            <person name="Yoon H.S."/>
        </authorList>
    </citation>
    <scope>NUCLEOTIDE SEQUENCE [LARGE SCALE GENOMIC DNA]</scope>
    <source>
        <strain evidence="2 3">CCMP1338</strain>
        <tissue evidence="2">Whole cell</tissue>
    </source>
</reference>
<evidence type="ECO:0000259" key="1">
    <source>
        <dbReference type="Pfam" id="PF00561"/>
    </source>
</evidence>
<dbReference type="InterPro" id="IPR029058">
    <property type="entry name" value="AB_hydrolase_fold"/>
</dbReference>
<organism evidence="2 3">
    <name type="scientific">Rhodosorus marinus</name>
    <dbReference type="NCBI Taxonomy" id="101924"/>
    <lineage>
        <taxon>Eukaryota</taxon>
        <taxon>Rhodophyta</taxon>
        <taxon>Stylonematophyceae</taxon>
        <taxon>Stylonematales</taxon>
        <taxon>Stylonemataceae</taxon>
        <taxon>Rhodosorus</taxon>
    </lineage>
</organism>
<dbReference type="GO" id="GO:0003824">
    <property type="term" value="F:catalytic activity"/>
    <property type="evidence" value="ECO:0007669"/>
    <property type="project" value="InterPro"/>
</dbReference>
<gene>
    <name evidence="2" type="ORF">NDN08_006647</name>
</gene>
<dbReference type="PRINTS" id="PR00111">
    <property type="entry name" value="ABHYDROLASE"/>
</dbReference>